<evidence type="ECO:0000256" key="3">
    <source>
        <dbReference type="ARBA" id="ARBA00022989"/>
    </source>
</evidence>
<dbReference type="PANTHER" id="PTHR11040">
    <property type="entry name" value="ZINC/IRON TRANSPORTER"/>
    <property type="match status" value="1"/>
</dbReference>
<evidence type="ECO:0000256" key="1">
    <source>
        <dbReference type="ARBA" id="ARBA00004141"/>
    </source>
</evidence>
<name>A0A226ELG3_FOLCA</name>
<comment type="subcellular location">
    <subcellularLocation>
        <location evidence="1">Membrane</location>
        <topology evidence="1">Multi-pass membrane protein</topology>
    </subcellularLocation>
</comment>
<dbReference type="InterPro" id="IPR003689">
    <property type="entry name" value="ZIP"/>
</dbReference>
<keyword evidence="7" id="KW-1185">Reference proteome</keyword>
<comment type="caution">
    <text evidence="6">The sequence shown here is derived from an EMBL/GenBank/DDBJ whole genome shotgun (WGS) entry which is preliminary data.</text>
</comment>
<dbReference type="AlphaFoldDB" id="A0A226ELG3"/>
<keyword evidence="2 5" id="KW-0812">Transmembrane</keyword>
<feature type="transmembrane region" description="Helical" evidence="5">
    <location>
        <begin position="322"/>
        <end position="344"/>
    </location>
</feature>
<gene>
    <name evidence="6" type="ORF">Fcan01_06947</name>
</gene>
<evidence type="ECO:0000256" key="4">
    <source>
        <dbReference type="ARBA" id="ARBA00023136"/>
    </source>
</evidence>
<evidence type="ECO:0000256" key="2">
    <source>
        <dbReference type="ARBA" id="ARBA00022692"/>
    </source>
</evidence>
<organism evidence="6 7">
    <name type="scientific">Folsomia candida</name>
    <name type="common">Springtail</name>
    <dbReference type="NCBI Taxonomy" id="158441"/>
    <lineage>
        <taxon>Eukaryota</taxon>
        <taxon>Metazoa</taxon>
        <taxon>Ecdysozoa</taxon>
        <taxon>Arthropoda</taxon>
        <taxon>Hexapoda</taxon>
        <taxon>Collembola</taxon>
        <taxon>Entomobryomorpha</taxon>
        <taxon>Isotomoidea</taxon>
        <taxon>Isotomidae</taxon>
        <taxon>Proisotominae</taxon>
        <taxon>Folsomia</taxon>
    </lineage>
</organism>
<dbReference type="PANTHER" id="PTHR11040:SF140">
    <property type="entry name" value="ZRT (ZRT), IRT- (IRT-) LIKE PROTEIN TRANSPORTER"/>
    <property type="match status" value="1"/>
</dbReference>
<keyword evidence="4 5" id="KW-0472">Membrane</keyword>
<feature type="transmembrane region" description="Helical" evidence="5">
    <location>
        <begin position="20"/>
        <end position="41"/>
    </location>
</feature>
<dbReference type="GO" id="GO:0005886">
    <property type="term" value="C:plasma membrane"/>
    <property type="evidence" value="ECO:0007669"/>
    <property type="project" value="TreeGrafter"/>
</dbReference>
<feature type="transmembrane region" description="Helical" evidence="5">
    <location>
        <begin position="110"/>
        <end position="127"/>
    </location>
</feature>
<dbReference type="Pfam" id="PF02535">
    <property type="entry name" value="Zip"/>
    <property type="match status" value="1"/>
</dbReference>
<dbReference type="OrthoDB" id="448280at2759"/>
<protein>
    <submittedName>
        <fullName evidence="6">Zinc transporter ZIP1</fullName>
    </submittedName>
</protein>
<dbReference type="GO" id="GO:0005385">
    <property type="term" value="F:zinc ion transmembrane transporter activity"/>
    <property type="evidence" value="ECO:0007669"/>
    <property type="project" value="TreeGrafter"/>
</dbReference>
<dbReference type="EMBL" id="LNIX01000003">
    <property type="protein sequence ID" value="OXA58523.1"/>
    <property type="molecule type" value="Genomic_DNA"/>
</dbReference>
<accession>A0A226ELG3</accession>
<evidence type="ECO:0000313" key="7">
    <source>
        <dbReference type="Proteomes" id="UP000198287"/>
    </source>
</evidence>
<sequence length="465" mass="51155">MASEHSSVSDNHNAISAEKWAAICLLTSLSIIFGLFPFLIFSCYRRVIRTDTVFYKTVLSSLSSICGGVLLATTMLHILPEVREKAASLSNEDGFPRVFLGFTASNEPRLPPAEFLMIFGFCLIYGLEEAAQFMLKLKCSCSTSLRRRQKHKYSSQHVKQQEHFRLGTTYELDMEVSDKKYIQASSGIAMTECQHLELIKPECKSLQFDQPCESCDSPISITLSHSDSSNSTSSSPNSNLKGSVLTLNHLKEEIATPFGLLRSLVSLLALSFHAVMEGIAVGVGKNHSDIWMTFGAIASHKCIIALVLGMEMMKSNMNWKTLVASIFMFSIVSPIGIFIGSIMVTGDGNSGWIVVVEGLASGTLLYIIFFEILPPTDSHESSDESISLENNTTDYTSGIKSKPRHDKKSKLNIQGLLRFVGTFLGVLLASYLISIFPHVHNSHSSLSHVKAIDSTHSLCGEHDHV</sequence>
<feature type="transmembrane region" description="Helical" evidence="5">
    <location>
        <begin position="350"/>
        <end position="373"/>
    </location>
</feature>
<reference evidence="6 7" key="1">
    <citation type="submission" date="2015-12" db="EMBL/GenBank/DDBJ databases">
        <title>The genome of Folsomia candida.</title>
        <authorList>
            <person name="Faddeeva A."/>
            <person name="Derks M.F."/>
            <person name="Anvar Y."/>
            <person name="Smit S."/>
            <person name="Van Straalen N."/>
            <person name="Roelofs D."/>
        </authorList>
    </citation>
    <scope>NUCLEOTIDE SEQUENCE [LARGE SCALE GENOMIC DNA]</scope>
    <source>
        <strain evidence="6 7">VU population</strain>
        <tissue evidence="6">Whole body</tissue>
    </source>
</reference>
<dbReference type="Proteomes" id="UP000198287">
    <property type="component" value="Unassembled WGS sequence"/>
</dbReference>
<dbReference type="OMA" id="IASHKCI"/>
<evidence type="ECO:0000313" key="6">
    <source>
        <dbReference type="EMBL" id="OXA58523.1"/>
    </source>
</evidence>
<evidence type="ECO:0000256" key="5">
    <source>
        <dbReference type="SAM" id="Phobius"/>
    </source>
</evidence>
<feature type="transmembrane region" description="Helical" evidence="5">
    <location>
        <begin position="416"/>
        <end position="436"/>
    </location>
</feature>
<feature type="transmembrane region" description="Helical" evidence="5">
    <location>
        <begin position="290"/>
        <end position="310"/>
    </location>
</feature>
<feature type="transmembrane region" description="Helical" evidence="5">
    <location>
        <begin position="53"/>
        <end position="79"/>
    </location>
</feature>
<feature type="transmembrane region" description="Helical" evidence="5">
    <location>
        <begin position="264"/>
        <end position="284"/>
    </location>
</feature>
<keyword evidence="3 5" id="KW-1133">Transmembrane helix</keyword>
<proteinExistence type="predicted"/>
<dbReference type="STRING" id="158441.A0A226ELG3"/>